<gene>
    <name evidence="1" type="ORF">L3X38_001503</name>
</gene>
<name>A0AAD4WUI4_PRUDU</name>
<reference evidence="1 2" key="1">
    <citation type="journal article" date="2022" name="G3 (Bethesda)">
        <title>Whole-genome sequence and methylome profiling of the almond [Prunus dulcis (Mill.) D.A. Webb] cultivar 'Nonpareil'.</title>
        <authorList>
            <person name="D'Amico-Willman K.M."/>
            <person name="Ouma W.Z."/>
            <person name="Meulia T."/>
            <person name="Sideli G.M."/>
            <person name="Gradziel T.M."/>
            <person name="Fresnedo-Ramirez J."/>
        </authorList>
    </citation>
    <scope>NUCLEOTIDE SEQUENCE [LARGE SCALE GENOMIC DNA]</scope>
    <source>
        <strain evidence="1">Clone GOH B32 T37-40</strain>
    </source>
</reference>
<evidence type="ECO:0000313" key="1">
    <source>
        <dbReference type="EMBL" id="KAI5348616.1"/>
    </source>
</evidence>
<keyword evidence="2" id="KW-1185">Reference proteome</keyword>
<sequence length="196" mass="22282">MIMWCSSVPIVSSYGISFSSLWIVLALVCQAPLSLHGFALSSAQVLLWKAFSLPIRRPCLHRSDDGDGVVTFQGSASCFVKDIWRDLEWTLEALKDIIQGFTTNLEISEVKAFEIVGVEELSKLKADRFLLVGPLLTAKHFHKEPLFGTTKNIWCTWEDITTVHLDALERFLFSFKSDLDRRRVLRSSPWTFDEAL</sequence>
<evidence type="ECO:0008006" key="3">
    <source>
        <dbReference type="Google" id="ProtNLM"/>
    </source>
</evidence>
<evidence type="ECO:0000313" key="2">
    <source>
        <dbReference type="Proteomes" id="UP001054821"/>
    </source>
</evidence>
<comment type="caution">
    <text evidence="1">The sequence shown here is derived from an EMBL/GenBank/DDBJ whole genome shotgun (WGS) entry which is preliminary data.</text>
</comment>
<dbReference type="Proteomes" id="UP001054821">
    <property type="component" value="Chromosome 1"/>
</dbReference>
<dbReference type="EMBL" id="JAJFAZ020000001">
    <property type="protein sequence ID" value="KAI5348616.1"/>
    <property type="molecule type" value="Genomic_DNA"/>
</dbReference>
<dbReference type="AlphaFoldDB" id="A0AAD4WUI4"/>
<proteinExistence type="predicted"/>
<protein>
    <recommendedName>
        <fullName evidence="3">DUF4283 domain-containing protein</fullName>
    </recommendedName>
</protein>
<organism evidence="1 2">
    <name type="scientific">Prunus dulcis</name>
    <name type="common">Almond</name>
    <name type="synonym">Amygdalus dulcis</name>
    <dbReference type="NCBI Taxonomy" id="3755"/>
    <lineage>
        <taxon>Eukaryota</taxon>
        <taxon>Viridiplantae</taxon>
        <taxon>Streptophyta</taxon>
        <taxon>Embryophyta</taxon>
        <taxon>Tracheophyta</taxon>
        <taxon>Spermatophyta</taxon>
        <taxon>Magnoliopsida</taxon>
        <taxon>eudicotyledons</taxon>
        <taxon>Gunneridae</taxon>
        <taxon>Pentapetalae</taxon>
        <taxon>rosids</taxon>
        <taxon>fabids</taxon>
        <taxon>Rosales</taxon>
        <taxon>Rosaceae</taxon>
        <taxon>Amygdaloideae</taxon>
        <taxon>Amygdaleae</taxon>
        <taxon>Prunus</taxon>
    </lineage>
</organism>
<accession>A0AAD4WUI4</accession>